<sequence>MEFPAFRSEEWMKSAFAPVPEASLAAASERPALGPGAAPQVSPREQAKAPLAPSERAAEAQAASASAFPPLFPPEFCFRGFDPMPAYLASFPTAGLYLQRVRQVRWSIKRALFRQSLFKIQNVEVLEMKRCKRPRRLLSSEILYDAEAARRQASPASSPKSSEPSADAVSGDTALAAPSPSSGDRLPLESSAAPADTSASSLQASSFAARLARWRRETRERRNDEEVLREELWKVDRCGSIRDYRVVVSRDRETRDFFSVSVHPVAWSDKVRQRYFNFFDQTAAQE</sequence>
<feature type="region of interest" description="Disordered" evidence="1">
    <location>
        <begin position="150"/>
        <end position="201"/>
    </location>
</feature>
<dbReference type="KEGG" id="bbes:BESB_059060"/>
<gene>
    <name evidence="2" type="ORF">BESB_059060</name>
</gene>
<dbReference type="AlphaFoldDB" id="A0A2A9MAV8"/>
<dbReference type="GeneID" id="40310834"/>
<reference evidence="2 3" key="1">
    <citation type="submission" date="2017-09" db="EMBL/GenBank/DDBJ databases">
        <title>Genome sequencing of Besnoitia besnoiti strain Bb-Ger1.</title>
        <authorList>
            <person name="Schares G."/>
            <person name="Venepally P."/>
            <person name="Lorenzi H.A."/>
        </authorList>
    </citation>
    <scope>NUCLEOTIDE SEQUENCE [LARGE SCALE GENOMIC DNA]</scope>
    <source>
        <strain evidence="2 3">Bb-Ger1</strain>
    </source>
</reference>
<organism evidence="2 3">
    <name type="scientific">Besnoitia besnoiti</name>
    <name type="common">Apicomplexan protozoan</name>
    <dbReference type="NCBI Taxonomy" id="94643"/>
    <lineage>
        <taxon>Eukaryota</taxon>
        <taxon>Sar</taxon>
        <taxon>Alveolata</taxon>
        <taxon>Apicomplexa</taxon>
        <taxon>Conoidasida</taxon>
        <taxon>Coccidia</taxon>
        <taxon>Eucoccidiorida</taxon>
        <taxon>Eimeriorina</taxon>
        <taxon>Sarcocystidae</taxon>
        <taxon>Besnoitia</taxon>
    </lineage>
</organism>
<dbReference type="OrthoDB" id="361325at2759"/>
<comment type="caution">
    <text evidence="2">The sequence shown here is derived from an EMBL/GenBank/DDBJ whole genome shotgun (WGS) entry which is preliminary data.</text>
</comment>
<keyword evidence="3" id="KW-1185">Reference proteome</keyword>
<dbReference type="Proteomes" id="UP000224006">
    <property type="component" value="Chromosome V"/>
</dbReference>
<dbReference type="VEuPathDB" id="ToxoDB:BESB_059060"/>
<evidence type="ECO:0000313" key="3">
    <source>
        <dbReference type="Proteomes" id="UP000224006"/>
    </source>
</evidence>
<feature type="compositionally biased region" description="Low complexity" evidence="1">
    <location>
        <begin position="151"/>
        <end position="168"/>
    </location>
</feature>
<name>A0A2A9MAV8_BESBE</name>
<accession>A0A2A9MAV8</accession>
<feature type="region of interest" description="Disordered" evidence="1">
    <location>
        <begin position="27"/>
        <end position="56"/>
    </location>
</feature>
<proteinExistence type="predicted"/>
<dbReference type="EMBL" id="NWUJ01000005">
    <property type="protein sequence ID" value="PFH35019.1"/>
    <property type="molecule type" value="Genomic_DNA"/>
</dbReference>
<protein>
    <submittedName>
        <fullName evidence="2">Uncharacterized protein</fullName>
    </submittedName>
</protein>
<dbReference type="RefSeq" id="XP_029219028.1">
    <property type="nucleotide sequence ID" value="XM_029364320.1"/>
</dbReference>
<evidence type="ECO:0000256" key="1">
    <source>
        <dbReference type="SAM" id="MobiDB-lite"/>
    </source>
</evidence>
<evidence type="ECO:0000313" key="2">
    <source>
        <dbReference type="EMBL" id="PFH35019.1"/>
    </source>
</evidence>
<feature type="compositionally biased region" description="Low complexity" evidence="1">
    <location>
        <begin position="190"/>
        <end position="201"/>
    </location>
</feature>